<feature type="region of interest" description="Disordered" evidence="1">
    <location>
        <begin position="247"/>
        <end position="299"/>
    </location>
</feature>
<name>A0A1G7FS43_9FLAO</name>
<proteinExistence type="predicted"/>
<reference evidence="3" key="1">
    <citation type="submission" date="2016-10" db="EMBL/GenBank/DDBJ databases">
        <authorList>
            <person name="Varghese N."/>
            <person name="Submissions S."/>
        </authorList>
    </citation>
    <scope>NUCLEOTIDE SEQUENCE [LARGE SCALE GENOMIC DNA]</scope>
    <source>
        <strain evidence="3">DSM 19684</strain>
    </source>
</reference>
<accession>A0A1G7FS43</accession>
<dbReference type="Pfam" id="PF09697">
    <property type="entry name" value="Porph_ging"/>
    <property type="match status" value="1"/>
</dbReference>
<dbReference type="Proteomes" id="UP000199203">
    <property type="component" value="Unassembled WGS sequence"/>
</dbReference>
<feature type="compositionally biased region" description="Gly residues" evidence="1">
    <location>
        <begin position="247"/>
        <end position="264"/>
    </location>
</feature>
<feature type="compositionally biased region" description="Polar residues" evidence="1">
    <location>
        <begin position="272"/>
        <end position="299"/>
    </location>
</feature>
<dbReference type="NCBIfam" id="TIGR01200">
    <property type="entry name" value="GLPGLI"/>
    <property type="match status" value="1"/>
</dbReference>
<organism evidence="2 3">
    <name type="scientific">Epilithonimonas hungarica</name>
    <dbReference type="NCBI Taxonomy" id="454006"/>
    <lineage>
        <taxon>Bacteria</taxon>
        <taxon>Pseudomonadati</taxon>
        <taxon>Bacteroidota</taxon>
        <taxon>Flavobacteriia</taxon>
        <taxon>Flavobacteriales</taxon>
        <taxon>Weeksellaceae</taxon>
        <taxon>Chryseobacterium group</taxon>
        <taxon>Epilithonimonas</taxon>
    </lineage>
</organism>
<protein>
    <submittedName>
        <fullName evidence="2">GLPGLI family protein</fullName>
    </submittedName>
</protein>
<gene>
    <name evidence="2" type="ORF">SAMN05421825_0198</name>
</gene>
<evidence type="ECO:0000313" key="3">
    <source>
        <dbReference type="Proteomes" id="UP000199203"/>
    </source>
</evidence>
<evidence type="ECO:0000313" key="2">
    <source>
        <dbReference type="EMBL" id="SDE78622.1"/>
    </source>
</evidence>
<keyword evidence="3" id="KW-1185">Reference proteome</keyword>
<dbReference type="AlphaFoldDB" id="A0A1G7FS43"/>
<evidence type="ECO:0000256" key="1">
    <source>
        <dbReference type="SAM" id="MobiDB-lite"/>
    </source>
</evidence>
<dbReference type="EMBL" id="FNBH01000001">
    <property type="protein sequence ID" value="SDE78622.1"/>
    <property type="molecule type" value="Genomic_DNA"/>
</dbReference>
<dbReference type="STRING" id="454006.SAMN05421825_0198"/>
<dbReference type="InterPro" id="IPR005901">
    <property type="entry name" value="GLPGLI"/>
</dbReference>
<sequence length="299" mass="33760">MMSQTERYIYQTEVNPDTINLVDMKMERTFLDVKNNQSLFISESKLLRDSLVAVLKSQTNPDIKKSKKDKPEFPKLANGKSIQPTFFEYFIKKNNEDKTVSLVESIGSKQVYYQEDRKMNWNISDQVSNFNGYKAQKATMSFGGRIWTAWFAPDIKVYDGPYKFSGLPGLIVKLEDEKGDYKFNFLKKISIPNSFSEDIRPDARKSTRINFQGDKASVKMEMVKNKDPEINLDNFNPGGGRGMHQRNGGFGGQPGGGIPNGDMGGQDMQMGNPTQNPTPSNGNVMNFGNTNPIELSNRQ</sequence>